<keyword evidence="2" id="KW-1185">Reference proteome</keyword>
<dbReference type="EMBL" id="JAAMPC010000003">
    <property type="protein sequence ID" value="KAG2320195.1"/>
    <property type="molecule type" value="Genomic_DNA"/>
</dbReference>
<dbReference type="Proteomes" id="UP000886595">
    <property type="component" value="Unassembled WGS sequence"/>
</dbReference>
<proteinExistence type="predicted"/>
<sequence length="60" mass="7160">MDTQRSPKKEEDDYQPSSTIEFINDFDSIFDLNLDGSKCSQELTWDFFKEDEDVEEEEKD</sequence>
<evidence type="ECO:0000313" key="1">
    <source>
        <dbReference type="EMBL" id="KAG2320195.1"/>
    </source>
</evidence>
<accession>A0A8X7W0A3</accession>
<comment type="caution">
    <text evidence="1">The sequence shown here is derived from an EMBL/GenBank/DDBJ whole genome shotgun (WGS) entry which is preliminary data.</text>
</comment>
<organism evidence="1 2">
    <name type="scientific">Brassica carinata</name>
    <name type="common">Ethiopian mustard</name>
    <name type="synonym">Abyssinian cabbage</name>
    <dbReference type="NCBI Taxonomy" id="52824"/>
    <lineage>
        <taxon>Eukaryota</taxon>
        <taxon>Viridiplantae</taxon>
        <taxon>Streptophyta</taxon>
        <taxon>Embryophyta</taxon>
        <taxon>Tracheophyta</taxon>
        <taxon>Spermatophyta</taxon>
        <taxon>Magnoliopsida</taxon>
        <taxon>eudicotyledons</taxon>
        <taxon>Gunneridae</taxon>
        <taxon>Pentapetalae</taxon>
        <taxon>rosids</taxon>
        <taxon>malvids</taxon>
        <taxon>Brassicales</taxon>
        <taxon>Brassicaceae</taxon>
        <taxon>Brassiceae</taxon>
        <taxon>Brassica</taxon>
    </lineage>
</organism>
<reference evidence="1 2" key="1">
    <citation type="submission" date="2020-02" db="EMBL/GenBank/DDBJ databases">
        <authorList>
            <person name="Ma Q."/>
            <person name="Huang Y."/>
            <person name="Song X."/>
            <person name="Pei D."/>
        </authorList>
    </citation>
    <scope>NUCLEOTIDE SEQUENCE [LARGE SCALE GENOMIC DNA]</scope>
    <source>
        <strain evidence="1">Sxm20200214</strain>
        <tissue evidence="1">Leaf</tissue>
    </source>
</reference>
<dbReference type="AlphaFoldDB" id="A0A8X7W0A3"/>
<gene>
    <name evidence="1" type="ORF">Bca52824_013408</name>
</gene>
<evidence type="ECO:0000313" key="2">
    <source>
        <dbReference type="Proteomes" id="UP000886595"/>
    </source>
</evidence>
<protein>
    <submittedName>
        <fullName evidence="1">Uncharacterized protein</fullName>
    </submittedName>
</protein>
<name>A0A8X7W0A3_BRACI</name>